<protein>
    <submittedName>
        <fullName evidence="1">Uncharacterized protein</fullName>
    </submittedName>
</protein>
<evidence type="ECO:0000313" key="1">
    <source>
        <dbReference type="EMBL" id="ASU32278.1"/>
    </source>
</evidence>
<keyword evidence="2" id="KW-1185">Reference proteome</keyword>
<organism evidence="1 2">
    <name type="scientific">Mucilaginibacter xinganensis</name>
    <dbReference type="NCBI Taxonomy" id="1234841"/>
    <lineage>
        <taxon>Bacteria</taxon>
        <taxon>Pseudomonadati</taxon>
        <taxon>Bacteroidota</taxon>
        <taxon>Sphingobacteriia</taxon>
        <taxon>Sphingobacteriales</taxon>
        <taxon>Sphingobacteriaceae</taxon>
        <taxon>Mucilaginibacter</taxon>
    </lineage>
</organism>
<dbReference type="KEGG" id="muc:MuYL_0375"/>
<sequence>MDVVNMAVNTVVFGSIYFVDCRGFSPALKGDYFFFFGFYSHQELNISNFYCFNINIIINKQY</sequence>
<dbReference type="AlphaFoldDB" id="A0A223NRJ8"/>
<dbReference type="Proteomes" id="UP000215002">
    <property type="component" value="Chromosome"/>
</dbReference>
<name>A0A223NRJ8_9SPHI</name>
<reference evidence="1 2" key="1">
    <citation type="submission" date="2017-08" db="EMBL/GenBank/DDBJ databases">
        <title>Complete genome sequence of Mucilaginibacter sp. strain BJC16-A31.</title>
        <authorList>
            <consortium name="Henan University of Science and Technology"/>
            <person name="You X."/>
        </authorList>
    </citation>
    <scope>NUCLEOTIDE SEQUENCE [LARGE SCALE GENOMIC DNA]</scope>
    <source>
        <strain evidence="1 2">BJC16-A31</strain>
    </source>
</reference>
<dbReference type="EMBL" id="CP022743">
    <property type="protein sequence ID" value="ASU32278.1"/>
    <property type="molecule type" value="Genomic_DNA"/>
</dbReference>
<evidence type="ECO:0000313" key="2">
    <source>
        <dbReference type="Proteomes" id="UP000215002"/>
    </source>
</evidence>
<proteinExistence type="predicted"/>
<gene>
    <name evidence="1" type="ORF">MuYL_0375</name>
</gene>
<accession>A0A223NRJ8</accession>